<dbReference type="Proteomes" id="UP000502996">
    <property type="component" value="Chromosome"/>
</dbReference>
<comment type="similarity">
    <text evidence="3">Belongs to the acetyltransferase family. RimI subfamily.</text>
</comment>
<keyword evidence="5" id="KW-0689">Ribosomal protein</keyword>
<dbReference type="GO" id="GO:0005840">
    <property type="term" value="C:ribosome"/>
    <property type="evidence" value="ECO:0007669"/>
    <property type="project" value="UniProtKB-KW"/>
</dbReference>
<comment type="catalytic activity">
    <reaction evidence="3">
        <text>N-terminal L-alanyl-[ribosomal protein bS18] + acetyl-CoA = N-terminal N(alpha)-acetyl-L-alanyl-[ribosomal protein bS18] + CoA + H(+)</text>
        <dbReference type="Rhea" id="RHEA:43756"/>
        <dbReference type="Rhea" id="RHEA-COMP:10676"/>
        <dbReference type="Rhea" id="RHEA-COMP:10677"/>
        <dbReference type="ChEBI" id="CHEBI:15378"/>
        <dbReference type="ChEBI" id="CHEBI:57287"/>
        <dbReference type="ChEBI" id="CHEBI:57288"/>
        <dbReference type="ChEBI" id="CHEBI:64718"/>
        <dbReference type="ChEBI" id="CHEBI:83683"/>
        <dbReference type="EC" id="2.3.1.266"/>
    </reaction>
</comment>
<proteinExistence type="inferred from homology"/>
<dbReference type="GO" id="GO:0008999">
    <property type="term" value="F:protein-N-terminal-alanine acetyltransferase activity"/>
    <property type="evidence" value="ECO:0007669"/>
    <property type="project" value="UniProtKB-EC"/>
</dbReference>
<organism evidence="5 6">
    <name type="scientific">Nocardioides anomalus</name>
    <dbReference type="NCBI Taxonomy" id="2712223"/>
    <lineage>
        <taxon>Bacteria</taxon>
        <taxon>Bacillati</taxon>
        <taxon>Actinomycetota</taxon>
        <taxon>Actinomycetes</taxon>
        <taxon>Propionibacteriales</taxon>
        <taxon>Nocardioidaceae</taxon>
        <taxon>Nocardioides</taxon>
    </lineage>
</organism>
<dbReference type="InterPro" id="IPR050832">
    <property type="entry name" value="Bact_Acetyltransf"/>
</dbReference>
<dbReference type="RefSeq" id="WP_165228499.1">
    <property type="nucleotide sequence ID" value="NZ_CP049257.1"/>
</dbReference>
<dbReference type="EMBL" id="CP049257">
    <property type="protein sequence ID" value="QIG41813.1"/>
    <property type="molecule type" value="Genomic_DNA"/>
</dbReference>
<keyword evidence="6" id="KW-1185">Reference proteome</keyword>
<sequence length="150" mass="16064">MSVRPATEADLAAVVASEAAGFGVDAWSEGLVAEGIAGRLPTVRYLVAEVDGRVVGHAVASLVDDVAELQRIAVDPEQRRQGLATRLLADVLETAGREGAARLLLEVREDNVEALAFYAAHGFVEVGRRPRYYRSGATAVVLERPVRMEP</sequence>
<evidence type="ECO:0000256" key="3">
    <source>
        <dbReference type="RuleBase" id="RU363094"/>
    </source>
</evidence>
<dbReference type="AlphaFoldDB" id="A0A6G6W9I4"/>
<evidence type="ECO:0000259" key="4">
    <source>
        <dbReference type="PROSITE" id="PS51186"/>
    </source>
</evidence>
<keyword evidence="2" id="KW-0012">Acyltransferase</keyword>
<dbReference type="SUPFAM" id="SSF55729">
    <property type="entry name" value="Acyl-CoA N-acyltransferases (Nat)"/>
    <property type="match status" value="1"/>
</dbReference>
<accession>A0A6G6W9I4</accession>
<keyword evidence="3" id="KW-0963">Cytoplasm</keyword>
<dbReference type="InterPro" id="IPR006464">
    <property type="entry name" value="AcTrfase_RimI/Ard1"/>
</dbReference>
<evidence type="ECO:0000313" key="5">
    <source>
        <dbReference type="EMBL" id="QIG41813.1"/>
    </source>
</evidence>
<comment type="subcellular location">
    <subcellularLocation>
        <location evidence="3">Cytoplasm</location>
    </subcellularLocation>
</comment>
<evidence type="ECO:0000256" key="2">
    <source>
        <dbReference type="ARBA" id="ARBA00023315"/>
    </source>
</evidence>
<dbReference type="InterPro" id="IPR016181">
    <property type="entry name" value="Acyl_CoA_acyltransferase"/>
</dbReference>
<gene>
    <name evidence="5" type="primary">rimI</name>
    <name evidence="5" type="ORF">G5V58_02600</name>
</gene>
<feature type="domain" description="N-acetyltransferase" evidence="4">
    <location>
        <begin position="1"/>
        <end position="147"/>
    </location>
</feature>
<keyword evidence="5" id="KW-0687">Ribonucleoprotein</keyword>
<dbReference type="Gene3D" id="3.40.630.30">
    <property type="match status" value="1"/>
</dbReference>
<dbReference type="GO" id="GO:0005737">
    <property type="term" value="C:cytoplasm"/>
    <property type="evidence" value="ECO:0007669"/>
    <property type="project" value="UniProtKB-SubCell"/>
</dbReference>
<dbReference type="KEGG" id="nano:G5V58_02600"/>
<evidence type="ECO:0000256" key="1">
    <source>
        <dbReference type="ARBA" id="ARBA00022679"/>
    </source>
</evidence>
<dbReference type="PROSITE" id="PS51186">
    <property type="entry name" value="GNAT"/>
    <property type="match status" value="1"/>
</dbReference>
<keyword evidence="1 5" id="KW-0808">Transferase</keyword>
<dbReference type="PANTHER" id="PTHR43877">
    <property type="entry name" value="AMINOALKYLPHOSPHONATE N-ACETYLTRANSFERASE-RELATED-RELATED"/>
    <property type="match status" value="1"/>
</dbReference>
<dbReference type="InterPro" id="IPR000182">
    <property type="entry name" value="GNAT_dom"/>
</dbReference>
<dbReference type="NCBIfam" id="TIGR01575">
    <property type="entry name" value="rimI"/>
    <property type="match status" value="1"/>
</dbReference>
<evidence type="ECO:0000313" key="6">
    <source>
        <dbReference type="Proteomes" id="UP000502996"/>
    </source>
</evidence>
<dbReference type="EC" id="2.3.1.266" evidence="3"/>
<reference evidence="5 6" key="1">
    <citation type="submission" date="2020-02" db="EMBL/GenBank/DDBJ databases">
        <title>Full genome sequence of Nocardioides sp. R-3366.</title>
        <authorList>
            <person name="Im W.-T."/>
        </authorList>
    </citation>
    <scope>NUCLEOTIDE SEQUENCE [LARGE SCALE GENOMIC DNA]</scope>
    <source>
        <strain evidence="5 6">R-3366</strain>
    </source>
</reference>
<name>A0A6G6W9I4_9ACTN</name>
<comment type="function">
    <text evidence="3">Acetylates the N-terminal alanine of ribosomal protein bS18.</text>
</comment>
<dbReference type="Pfam" id="PF00583">
    <property type="entry name" value="Acetyltransf_1"/>
    <property type="match status" value="1"/>
</dbReference>
<protein>
    <recommendedName>
        <fullName evidence="3">[Ribosomal protein bS18]-alanine N-acetyltransferase</fullName>
        <ecNumber evidence="3">2.3.1.266</ecNumber>
    </recommendedName>
</protein>
<dbReference type="CDD" id="cd04301">
    <property type="entry name" value="NAT_SF"/>
    <property type="match status" value="1"/>
</dbReference>